<evidence type="ECO:0000313" key="8">
    <source>
        <dbReference type="Proteomes" id="UP000322699"/>
    </source>
</evidence>
<keyword evidence="2" id="KW-0488">Methylation</keyword>
<proteinExistence type="predicted"/>
<evidence type="ECO:0000313" key="7">
    <source>
        <dbReference type="EMBL" id="KAA1262182.1"/>
    </source>
</evidence>
<accession>A0A5B1CP89</accession>
<dbReference type="Proteomes" id="UP000322699">
    <property type="component" value="Unassembled WGS sequence"/>
</dbReference>
<evidence type="ECO:0000256" key="4">
    <source>
        <dbReference type="ARBA" id="ARBA00022989"/>
    </source>
</evidence>
<dbReference type="Pfam" id="PF07963">
    <property type="entry name" value="N_methyl"/>
    <property type="match status" value="1"/>
</dbReference>
<evidence type="ECO:0000256" key="3">
    <source>
        <dbReference type="ARBA" id="ARBA00022692"/>
    </source>
</evidence>
<evidence type="ECO:0000256" key="5">
    <source>
        <dbReference type="ARBA" id="ARBA00023136"/>
    </source>
</evidence>
<dbReference type="PROSITE" id="PS00409">
    <property type="entry name" value="PROKAR_NTER_METHYL"/>
    <property type="match status" value="1"/>
</dbReference>
<keyword evidence="8" id="KW-1185">Reference proteome</keyword>
<dbReference type="InterPro" id="IPR045584">
    <property type="entry name" value="Pilin-like"/>
</dbReference>
<evidence type="ECO:0000256" key="1">
    <source>
        <dbReference type="ARBA" id="ARBA00004167"/>
    </source>
</evidence>
<dbReference type="InterPro" id="IPR012902">
    <property type="entry name" value="N_methyl_site"/>
</dbReference>
<dbReference type="SUPFAM" id="SSF54523">
    <property type="entry name" value="Pili subunits"/>
    <property type="match status" value="1"/>
</dbReference>
<comment type="subcellular location">
    <subcellularLocation>
        <location evidence="1">Membrane</location>
        <topology evidence="1">Single-pass membrane protein</topology>
    </subcellularLocation>
</comment>
<sequence>MATLALSNHGPAKSRKGFSLVELSVVVIIIGVLAAFGVPRLLQSVERSKASEAFNYLAAVRTAQERYQARLGTYATDFTELDMSQSAPTYFTVPATITADETTWSLQLTRAGASAGYGAYTVSFNEDGYDPDTTASSIPAAVNPRGT</sequence>
<organism evidence="7 8">
    <name type="scientific">Rubripirellula obstinata</name>
    <dbReference type="NCBI Taxonomy" id="406547"/>
    <lineage>
        <taxon>Bacteria</taxon>
        <taxon>Pseudomonadati</taxon>
        <taxon>Planctomycetota</taxon>
        <taxon>Planctomycetia</taxon>
        <taxon>Pirellulales</taxon>
        <taxon>Pirellulaceae</taxon>
        <taxon>Rubripirellula</taxon>
    </lineage>
</organism>
<dbReference type="AlphaFoldDB" id="A0A5B1CP89"/>
<dbReference type="EMBL" id="VRLW01000001">
    <property type="protein sequence ID" value="KAA1262182.1"/>
    <property type="molecule type" value="Genomic_DNA"/>
</dbReference>
<keyword evidence="5 6" id="KW-0472">Membrane</keyword>
<comment type="caution">
    <text evidence="7">The sequence shown here is derived from an EMBL/GenBank/DDBJ whole genome shotgun (WGS) entry which is preliminary data.</text>
</comment>
<feature type="transmembrane region" description="Helical" evidence="6">
    <location>
        <begin position="20"/>
        <end position="42"/>
    </location>
</feature>
<keyword evidence="3 6" id="KW-0812">Transmembrane</keyword>
<evidence type="ECO:0000256" key="6">
    <source>
        <dbReference type="SAM" id="Phobius"/>
    </source>
</evidence>
<dbReference type="OrthoDB" id="291647at2"/>
<dbReference type="PANTHER" id="PTHR30093:SF44">
    <property type="entry name" value="TYPE II SECRETION SYSTEM CORE PROTEIN G"/>
    <property type="match status" value="1"/>
</dbReference>
<keyword evidence="4 6" id="KW-1133">Transmembrane helix</keyword>
<dbReference type="PANTHER" id="PTHR30093">
    <property type="entry name" value="GENERAL SECRETION PATHWAY PROTEIN G"/>
    <property type="match status" value="1"/>
</dbReference>
<reference evidence="7 8" key="1">
    <citation type="submission" date="2019-08" db="EMBL/GenBank/DDBJ databases">
        <title>Deep-cultivation of Planctomycetes and their phenomic and genomic characterization uncovers novel biology.</title>
        <authorList>
            <person name="Wiegand S."/>
            <person name="Jogler M."/>
            <person name="Boedeker C."/>
            <person name="Pinto D."/>
            <person name="Vollmers J."/>
            <person name="Rivas-Marin E."/>
            <person name="Kohn T."/>
            <person name="Peeters S.H."/>
            <person name="Heuer A."/>
            <person name="Rast P."/>
            <person name="Oberbeckmann S."/>
            <person name="Bunk B."/>
            <person name="Jeske O."/>
            <person name="Meyerdierks A."/>
            <person name="Storesund J.E."/>
            <person name="Kallscheuer N."/>
            <person name="Luecker S."/>
            <person name="Lage O.M."/>
            <person name="Pohl T."/>
            <person name="Merkel B.J."/>
            <person name="Hornburger P."/>
            <person name="Mueller R.-W."/>
            <person name="Bruemmer F."/>
            <person name="Labrenz M."/>
            <person name="Spormann A.M."/>
            <person name="Op Den Camp H."/>
            <person name="Overmann J."/>
            <person name="Amann R."/>
            <person name="Jetten M.S.M."/>
            <person name="Mascher T."/>
            <person name="Medema M.H."/>
            <person name="Devos D.P."/>
            <person name="Kaster A.-K."/>
            <person name="Ovreas L."/>
            <person name="Rohde M."/>
            <person name="Galperin M.Y."/>
            <person name="Jogler C."/>
        </authorList>
    </citation>
    <scope>NUCLEOTIDE SEQUENCE [LARGE SCALE GENOMIC DNA]</scope>
    <source>
        <strain evidence="7 8">LF1</strain>
    </source>
</reference>
<name>A0A5B1CP89_9BACT</name>
<dbReference type="RefSeq" id="WP_068264765.1">
    <property type="nucleotide sequence ID" value="NZ_LWSK01000069.1"/>
</dbReference>
<protein>
    <submittedName>
        <fullName evidence="7">Type II secretion system protein G</fullName>
    </submittedName>
</protein>
<dbReference type="GO" id="GO:0016020">
    <property type="term" value="C:membrane"/>
    <property type="evidence" value="ECO:0007669"/>
    <property type="project" value="UniProtKB-SubCell"/>
</dbReference>
<dbReference type="NCBIfam" id="TIGR02532">
    <property type="entry name" value="IV_pilin_GFxxxE"/>
    <property type="match status" value="1"/>
</dbReference>
<dbReference type="Gene3D" id="3.30.700.10">
    <property type="entry name" value="Glycoprotein, Type 4 Pilin"/>
    <property type="match status" value="1"/>
</dbReference>
<gene>
    <name evidence="7" type="primary">epsG</name>
    <name evidence="7" type="ORF">LF1_47440</name>
</gene>
<evidence type="ECO:0000256" key="2">
    <source>
        <dbReference type="ARBA" id="ARBA00022481"/>
    </source>
</evidence>